<evidence type="ECO:0000313" key="2">
    <source>
        <dbReference type="EMBL" id="KAA5522542.1"/>
    </source>
</evidence>
<gene>
    <name evidence="2" type="ORF">F2S80_07980</name>
</gene>
<organism evidence="2 3">
    <name type="scientific">Haemophilus seminalis</name>
    <dbReference type="NCBI Taxonomy" id="2582921"/>
    <lineage>
        <taxon>Bacteria</taxon>
        <taxon>Pseudomonadati</taxon>
        <taxon>Pseudomonadota</taxon>
        <taxon>Gammaproteobacteria</taxon>
        <taxon>Pasteurellales</taxon>
        <taxon>Pasteurellaceae</taxon>
        <taxon>Haemophilus</taxon>
    </lineage>
</organism>
<keyword evidence="1" id="KW-0175">Coiled coil</keyword>
<proteinExistence type="predicted"/>
<dbReference type="EMBL" id="VXDF01000007">
    <property type="protein sequence ID" value="KAA5522542.1"/>
    <property type="molecule type" value="Genomic_DNA"/>
</dbReference>
<reference evidence="2 3" key="1">
    <citation type="submission" date="2019-09" db="EMBL/GenBank/DDBJ databases">
        <title>Haemophilus seminale sp. nov., isolated from human semen.</title>
        <authorList>
            <person name="Zheng M."/>
        </authorList>
    </citation>
    <scope>NUCLEOTIDE SEQUENCE [LARGE SCALE GENOMIC DNA]</scope>
    <source>
        <strain evidence="2 3">SZY H2</strain>
    </source>
</reference>
<sequence>MKKNVRIGVYISFSSETPKSDIENIFRNLGYEFVQGIFLSERECNFIKDIEIDIDKVNSELKALELRARNTLEKCGVKAIQLKFFGEYSN</sequence>
<accession>A0ABQ6SJU4</accession>
<comment type="caution">
    <text evidence="2">The sequence shown here is derived from an EMBL/GenBank/DDBJ whole genome shotgun (WGS) entry which is preliminary data.</text>
</comment>
<keyword evidence="3" id="KW-1185">Reference proteome</keyword>
<dbReference type="Proteomes" id="UP000324828">
    <property type="component" value="Unassembled WGS sequence"/>
</dbReference>
<name>A0ABQ6SJU4_9PAST</name>
<evidence type="ECO:0000256" key="1">
    <source>
        <dbReference type="SAM" id="Coils"/>
    </source>
</evidence>
<feature type="coiled-coil region" evidence="1">
    <location>
        <begin position="47"/>
        <end position="74"/>
    </location>
</feature>
<dbReference type="RefSeq" id="WP_065249682.1">
    <property type="nucleotide sequence ID" value="NZ_VCED01000001.1"/>
</dbReference>
<protein>
    <submittedName>
        <fullName evidence="2">Uncharacterized protein</fullName>
    </submittedName>
</protein>
<evidence type="ECO:0000313" key="3">
    <source>
        <dbReference type="Proteomes" id="UP000324828"/>
    </source>
</evidence>